<accession>A0ACB5TDD8</accession>
<name>A0ACB5TDD8_AMBMO</name>
<evidence type="ECO:0000313" key="1">
    <source>
        <dbReference type="EMBL" id="GME85048.1"/>
    </source>
</evidence>
<evidence type="ECO:0000313" key="2">
    <source>
        <dbReference type="Proteomes" id="UP001165064"/>
    </source>
</evidence>
<dbReference type="EMBL" id="BSXS01006063">
    <property type="protein sequence ID" value="GME85048.1"/>
    <property type="molecule type" value="Genomic_DNA"/>
</dbReference>
<sequence length="390" mass="44284">MLGTDKIATFSQLREMTKVTQVFVPATPMISGTGNVIENEEEINDRPIKHPRRISSILEETQQIQLHDQREEIPTLSSQHQLQPQSQQSQQLQPQQQSQQHKLPFFLKSDNPQDLLVSFDFSKWPSLFHDKQTTEQSLHAFNQAQRQELINYPIDAMQFSNNDPNLPSSDKWSDFSLEQQQQFESMRIKSEDANTISPNSDVTSSSATISVSDSSGSSGSQEANGIFSRIQKEINARADKELGIPARRNSGELSFNRFQKFYPLSIPKPQQEMLQDPRVSQIPMQQQLYQQEMQPLQQGTSTNTSMSASGDNYEDDNYDLTTIRNESEKCAPFDEFVPSPAPAQFLENNENAGQGQQGKRQLYNTILDILGDNTWEQMMNAMDDVSPPSQ</sequence>
<gene>
    <name evidence="1" type="ORF">Amon02_000732200</name>
</gene>
<reference evidence="1" key="1">
    <citation type="submission" date="2023-04" db="EMBL/GenBank/DDBJ databases">
        <title>Ambrosiozyma monospora NBRC 10751.</title>
        <authorList>
            <person name="Ichikawa N."/>
            <person name="Sato H."/>
            <person name="Tonouchi N."/>
        </authorList>
    </citation>
    <scope>NUCLEOTIDE SEQUENCE</scope>
    <source>
        <strain evidence="1">NBRC 10751</strain>
    </source>
</reference>
<organism evidence="1 2">
    <name type="scientific">Ambrosiozyma monospora</name>
    <name type="common">Yeast</name>
    <name type="synonym">Endomycopsis monosporus</name>
    <dbReference type="NCBI Taxonomy" id="43982"/>
    <lineage>
        <taxon>Eukaryota</taxon>
        <taxon>Fungi</taxon>
        <taxon>Dikarya</taxon>
        <taxon>Ascomycota</taxon>
        <taxon>Saccharomycotina</taxon>
        <taxon>Pichiomycetes</taxon>
        <taxon>Pichiales</taxon>
        <taxon>Pichiaceae</taxon>
        <taxon>Ambrosiozyma</taxon>
    </lineage>
</organism>
<comment type="caution">
    <text evidence="1">The sequence shown here is derived from an EMBL/GenBank/DDBJ whole genome shotgun (WGS) entry which is preliminary data.</text>
</comment>
<keyword evidence="2" id="KW-1185">Reference proteome</keyword>
<protein>
    <submittedName>
        <fullName evidence="1">Unnamed protein product</fullName>
    </submittedName>
</protein>
<proteinExistence type="predicted"/>
<dbReference type="Proteomes" id="UP001165064">
    <property type="component" value="Unassembled WGS sequence"/>
</dbReference>